<sequence length="12" mass="1417">MKSLPSFHPCNR</sequence>
<dbReference type="EMBL" id="GBXM01069143">
    <property type="protein sequence ID" value="JAH39434.1"/>
    <property type="molecule type" value="Transcribed_RNA"/>
</dbReference>
<reference evidence="1" key="2">
    <citation type="journal article" date="2015" name="Fish Shellfish Immunol.">
        <title>Early steps in the European eel (Anguilla anguilla)-Vibrio vulnificus interaction in the gills: Role of the RtxA13 toxin.</title>
        <authorList>
            <person name="Callol A."/>
            <person name="Pajuelo D."/>
            <person name="Ebbesson L."/>
            <person name="Teles M."/>
            <person name="MacKenzie S."/>
            <person name="Amaro C."/>
        </authorList>
    </citation>
    <scope>NUCLEOTIDE SEQUENCE</scope>
</reference>
<evidence type="ECO:0000313" key="1">
    <source>
        <dbReference type="EMBL" id="JAH39434.1"/>
    </source>
</evidence>
<accession>A0A0E9SDH8</accession>
<reference evidence="1" key="1">
    <citation type="submission" date="2014-11" db="EMBL/GenBank/DDBJ databases">
        <authorList>
            <person name="Amaro Gonzalez C."/>
        </authorList>
    </citation>
    <scope>NUCLEOTIDE SEQUENCE</scope>
</reference>
<organism evidence="1">
    <name type="scientific">Anguilla anguilla</name>
    <name type="common">European freshwater eel</name>
    <name type="synonym">Muraena anguilla</name>
    <dbReference type="NCBI Taxonomy" id="7936"/>
    <lineage>
        <taxon>Eukaryota</taxon>
        <taxon>Metazoa</taxon>
        <taxon>Chordata</taxon>
        <taxon>Craniata</taxon>
        <taxon>Vertebrata</taxon>
        <taxon>Euteleostomi</taxon>
        <taxon>Actinopterygii</taxon>
        <taxon>Neopterygii</taxon>
        <taxon>Teleostei</taxon>
        <taxon>Anguilliformes</taxon>
        <taxon>Anguillidae</taxon>
        <taxon>Anguilla</taxon>
    </lineage>
</organism>
<name>A0A0E9SDH8_ANGAN</name>
<protein>
    <submittedName>
        <fullName evidence="1">Uncharacterized protein</fullName>
    </submittedName>
</protein>
<proteinExistence type="predicted"/>